<feature type="signal peptide" evidence="2">
    <location>
        <begin position="1"/>
        <end position="20"/>
    </location>
</feature>
<keyword evidence="1" id="KW-0812">Transmembrane</keyword>
<keyword evidence="4" id="KW-1185">Reference proteome</keyword>
<protein>
    <submittedName>
        <fullName evidence="3">Uncharacterized protein</fullName>
    </submittedName>
</protein>
<dbReference type="AlphaFoldDB" id="I8IXS7"/>
<name>I8IXS7_9BACL</name>
<comment type="caution">
    <text evidence="3">The sequence shown here is derived from an EMBL/GenBank/DDBJ whole genome shotgun (WGS) entry which is preliminary data.</text>
</comment>
<dbReference type="PATRIC" id="fig|1196324.3.peg.3259"/>
<reference evidence="3 4" key="1">
    <citation type="journal article" date="2012" name="J. Bacteriol.">
        <title>Genome of Bacillus macauensis ZFHKF-1, a Long-Chain-Forming Bacterium.</title>
        <authorList>
            <person name="Cai L."/>
            <person name="Zhang T."/>
        </authorList>
    </citation>
    <scope>NUCLEOTIDE SEQUENCE [LARGE SCALE GENOMIC DNA]</scope>
    <source>
        <strain evidence="3 4">ZFHKF-1</strain>
    </source>
</reference>
<dbReference type="RefSeq" id="WP_007203259.1">
    <property type="nucleotide sequence ID" value="NZ_AKKV01000036.1"/>
</dbReference>
<keyword evidence="1" id="KW-0472">Membrane</keyword>
<dbReference type="STRING" id="1196324.A374_15933"/>
<proteinExistence type="predicted"/>
<feature type="transmembrane region" description="Helical" evidence="1">
    <location>
        <begin position="117"/>
        <end position="135"/>
    </location>
</feature>
<gene>
    <name evidence="3" type="ORF">A374_15933</name>
</gene>
<accession>I8IXS7</accession>
<evidence type="ECO:0000256" key="2">
    <source>
        <dbReference type="SAM" id="SignalP"/>
    </source>
</evidence>
<organism evidence="3 4">
    <name type="scientific">Fictibacillus macauensis ZFHKF-1</name>
    <dbReference type="NCBI Taxonomy" id="1196324"/>
    <lineage>
        <taxon>Bacteria</taxon>
        <taxon>Bacillati</taxon>
        <taxon>Bacillota</taxon>
        <taxon>Bacilli</taxon>
        <taxon>Bacillales</taxon>
        <taxon>Fictibacillaceae</taxon>
        <taxon>Fictibacillus</taxon>
    </lineage>
</organism>
<dbReference type="EMBL" id="AKKV01000036">
    <property type="protein sequence ID" value="EIT84291.1"/>
    <property type="molecule type" value="Genomic_DNA"/>
</dbReference>
<sequence>MVAMLLIFCAAIYGWSENLAAHEQAYSHNSTQIFEKRTLLPAIIVTETYSVASAPANIDVAASGETLSVKEEERRDVSKMVTAIKQGSALESEALTILIFVIACLLVGCLYIRRFRMLWLLACVLSLTWPGWLVYEAHEKTAFAIQLLHNIS</sequence>
<evidence type="ECO:0000313" key="3">
    <source>
        <dbReference type="EMBL" id="EIT84291.1"/>
    </source>
</evidence>
<dbReference type="Proteomes" id="UP000004080">
    <property type="component" value="Unassembled WGS sequence"/>
</dbReference>
<feature type="chain" id="PRO_5003713648" evidence="2">
    <location>
        <begin position="21"/>
        <end position="152"/>
    </location>
</feature>
<evidence type="ECO:0000313" key="4">
    <source>
        <dbReference type="Proteomes" id="UP000004080"/>
    </source>
</evidence>
<feature type="transmembrane region" description="Helical" evidence="1">
    <location>
        <begin position="94"/>
        <end position="112"/>
    </location>
</feature>
<evidence type="ECO:0000256" key="1">
    <source>
        <dbReference type="SAM" id="Phobius"/>
    </source>
</evidence>
<keyword evidence="2" id="KW-0732">Signal</keyword>
<keyword evidence="1" id="KW-1133">Transmembrane helix</keyword>